<dbReference type="PROSITE" id="PS51354">
    <property type="entry name" value="GLUTAREDOXIN_2"/>
    <property type="match status" value="1"/>
</dbReference>
<dbReference type="STRING" id="78915.A0A4V1IWF3"/>
<dbReference type="GO" id="GO:0034599">
    <property type="term" value="P:cellular response to oxidative stress"/>
    <property type="evidence" value="ECO:0007669"/>
    <property type="project" value="TreeGrafter"/>
</dbReference>
<dbReference type="PANTHER" id="PTHR45694">
    <property type="entry name" value="GLUTAREDOXIN 2"/>
    <property type="match status" value="1"/>
</dbReference>
<dbReference type="InterPro" id="IPR002109">
    <property type="entry name" value="Glutaredoxin"/>
</dbReference>
<dbReference type="InterPro" id="IPR036249">
    <property type="entry name" value="Thioredoxin-like_sf"/>
</dbReference>
<dbReference type="EMBL" id="KZ992731">
    <property type="protein sequence ID" value="RKP07359.1"/>
    <property type="molecule type" value="Genomic_DNA"/>
</dbReference>
<keyword evidence="1" id="KW-0732">Signal</keyword>
<evidence type="ECO:0000313" key="4">
    <source>
        <dbReference type="Proteomes" id="UP000271241"/>
    </source>
</evidence>
<dbReference type="SUPFAM" id="SSF52833">
    <property type="entry name" value="Thioredoxin-like"/>
    <property type="match status" value="1"/>
</dbReference>
<dbReference type="OrthoDB" id="423313at2759"/>
<feature type="signal peptide" evidence="1">
    <location>
        <begin position="1"/>
        <end position="20"/>
    </location>
</feature>
<proteinExistence type="predicted"/>
<reference evidence="4" key="1">
    <citation type="journal article" date="2018" name="Nat. Microbiol.">
        <title>Leveraging single-cell genomics to expand the fungal tree of life.</title>
        <authorList>
            <person name="Ahrendt S.R."/>
            <person name="Quandt C.A."/>
            <person name="Ciobanu D."/>
            <person name="Clum A."/>
            <person name="Salamov A."/>
            <person name="Andreopoulos B."/>
            <person name="Cheng J.F."/>
            <person name="Woyke T."/>
            <person name="Pelin A."/>
            <person name="Henrissat B."/>
            <person name="Reynolds N.K."/>
            <person name="Benny G.L."/>
            <person name="Smith M.E."/>
            <person name="James T.Y."/>
            <person name="Grigoriev I.V."/>
        </authorList>
    </citation>
    <scope>NUCLEOTIDE SEQUENCE [LARGE SCALE GENOMIC DNA]</scope>
    <source>
        <strain evidence="4">RSA 1356</strain>
    </source>
</reference>
<dbReference type="GO" id="GO:0005737">
    <property type="term" value="C:cytoplasm"/>
    <property type="evidence" value="ECO:0007669"/>
    <property type="project" value="TreeGrafter"/>
</dbReference>
<organism evidence="3 4">
    <name type="scientific">Thamnocephalis sphaerospora</name>
    <dbReference type="NCBI Taxonomy" id="78915"/>
    <lineage>
        <taxon>Eukaryota</taxon>
        <taxon>Fungi</taxon>
        <taxon>Fungi incertae sedis</taxon>
        <taxon>Zoopagomycota</taxon>
        <taxon>Zoopagomycotina</taxon>
        <taxon>Zoopagomycetes</taxon>
        <taxon>Zoopagales</taxon>
        <taxon>Sigmoideomycetaceae</taxon>
        <taxon>Thamnocephalis</taxon>
    </lineage>
</organism>
<protein>
    <recommendedName>
        <fullName evidence="2">Glutaredoxin domain-containing protein</fullName>
    </recommendedName>
</protein>
<evidence type="ECO:0000259" key="2">
    <source>
        <dbReference type="Pfam" id="PF00462"/>
    </source>
</evidence>
<dbReference type="Proteomes" id="UP000271241">
    <property type="component" value="Unassembled WGS sequence"/>
</dbReference>
<feature type="chain" id="PRO_5020479106" description="Glutaredoxin domain-containing protein" evidence="1">
    <location>
        <begin position="21"/>
        <end position="184"/>
    </location>
</feature>
<dbReference type="AlphaFoldDB" id="A0A4V1IWF3"/>
<evidence type="ECO:0000256" key="1">
    <source>
        <dbReference type="SAM" id="SignalP"/>
    </source>
</evidence>
<name>A0A4V1IWF3_9FUNG</name>
<keyword evidence="4" id="KW-1185">Reference proteome</keyword>
<feature type="domain" description="Glutaredoxin" evidence="2">
    <location>
        <begin position="94"/>
        <end position="158"/>
    </location>
</feature>
<dbReference type="Pfam" id="PF00462">
    <property type="entry name" value="Glutaredoxin"/>
    <property type="match status" value="1"/>
</dbReference>
<dbReference type="GO" id="GO:0015038">
    <property type="term" value="F:glutathione disulfide oxidoreductase activity"/>
    <property type="evidence" value="ECO:0007669"/>
    <property type="project" value="TreeGrafter"/>
</dbReference>
<dbReference type="Gene3D" id="3.40.30.10">
    <property type="entry name" value="Glutaredoxin"/>
    <property type="match status" value="1"/>
</dbReference>
<gene>
    <name evidence="3" type="ORF">THASP1DRAFT_30828</name>
</gene>
<evidence type="ECO:0000313" key="3">
    <source>
        <dbReference type="EMBL" id="RKP07359.1"/>
    </source>
</evidence>
<sequence length="184" mass="20322">MHFAYQLPLCLVPFIGLIIALHQLTRNEMESLPHVGGNMSLGHPIQLKQGMYTGDNITVHTQLYRQQSMIPEDVAGAGAGAAAEVKHLIRQHPVLVFGTTHCPHTDRIKEILDRYLNMVPPYHVINVDQRSNTKEIEAYLAKSTGQATVARAVIRGKSIGADALLTLDRNGGLRRLLRNAGVIY</sequence>
<accession>A0A4V1IWF3</accession>
<dbReference type="PANTHER" id="PTHR45694:SF18">
    <property type="entry name" value="GLUTAREDOXIN-1-RELATED"/>
    <property type="match status" value="1"/>
</dbReference>